<organism evidence="2 3">
    <name type="scientific">Leptospira weilii str. 2006001855</name>
    <dbReference type="NCBI Taxonomy" id="996804"/>
    <lineage>
        <taxon>Bacteria</taxon>
        <taxon>Pseudomonadati</taxon>
        <taxon>Spirochaetota</taxon>
        <taxon>Spirochaetia</taxon>
        <taxon>Leptospirales</taxon>
        <taxon>Leptospiraceae</taxon>
        <taxon>Leptospira</taxon>
    </lineage>
</organism>
<name>M6FPQ5_9LEPT</name>
<evidence type="ECO:0000313" key="3">
    <source>
        <dbReference type="Proteomes" id="UP000012101"/>
    </source>
</evidence>
<keyword evidence="1" id="KW-1133">Transmembrane helix</keyword>
<reference evidence="2 3" key="1">
    <citation type="submission" date="2013-01" db="EMBL/GenBank/DDBJ databases">
        <authorList>
            <person name="Harkins D.M."/>
            <person name="Durkin A.S."/>
            <person name="Brinkac L.M."/>
            <person name="Haft D.H."/>
            <person name="Selengut J.D."/>
            <person name="Sanka R."/>
            <person name="DePew J."/>
            <person name="Purushe J."/>
            <person name="Hospenthal D.R."/>
            <person name="Murray C.K."/>
            <person name="Pimentel G."/>
            <person name="Wasfy M."/>
            <person name="Vinetz J.M."/>
            <person name="Sutton G.G."/>
            <person name="Nierman W.C."/>
            <person name="Fouts D.E."/>
        </authorList>
    </citation>
    <scope>NUCLEOTIDE SEQUENCE [LARGE SCALE GENOMIC DNA]</scope>
    <source>
        <strain evidence="2 3">2006001855</strain>
    </source>
</reference>
<proteinExistence type="predicted"/>
<dbReference type="EMBL" id="AFJM02000042">
    <property type="protein sequence ID" value="EMM72124.1"/>
    <property type="molecule type" value="Genomic_DNA"/>
</dbReference>
<keyword evidence="1" id="KW-0472">Membrane</keyword>
<accession>M6FPQ5</accession>
<sequence length="50" mass="5867">MGVPTDYVVLAVYTAFMRFFLSFRIVGVPTFEASSDLRKEMDRILIFRLF</sequence>
<protein>
    <submittedName>
        <fullName evidence="2">Uncharacterized protein</fullName>
    </submittedName>
</protein>
<dbReference type="Proteomes" id="UP000012101">
    <property type="component" value="Unassembled WGS sequence"/>
</dbReference>
<keyword evidence="1" id="KW-0812">Transmembrane</keyword>
<gene>
    <name evidence="2" type="ORF">LEP1GSC038_3618</name>
</gene>
<evidence type="ECO:0000313" key="2">
    <source>
        <dbReference type="EMBL" id="EMM72124.1"/>
    </source>
</evidence>
<comment type="caution">
    <text evidence="2">The sequence shown here is derived from an EMBL/GenBank/DDBJ whole genome shotgun (WGS) entry which is preliminary data.</text>
</comment>
<feature type="transmembrane region" description="Helical" evidence="1">
    <location>
        <begin position="12"/>
        <end position="31"/>
    </location>
</feature>
<evidence type="ECO:0000256" key="1">
    <source>
        <dbReference type="SAM" id="Phobius"/>
    </source>
</evidence>
<dbReference type="AlphaFoldDB" id="M6FPQ5"/>